<evidence type="ECO:0000313" key="2">
    <source>
        <dbReference type="EMBL" id="GED04516.1"/>
    </source>
</evidence>
<protein>
    <recommendedName>
        <fullName evidence="4">Scaffolding protein</fullName>
    </recommendedName>
</protein>
<reference evidence="2 3" key="1">
    <citation type="submission" date="2019-06" db="EMBL/GenBank/DDBJ databases">
        <title>Whole genome shotgun sequence of Glutamicibacter uratoxydans NBRC 15515.</title>
        <authorList>
            <person name="Hosoyama A."/>
            <person name="Uohara A."/>
            <person name="Ohji S."/>
            <person name="Ichikawa N."/>
        </authorList>
    </citation>
    <scope>NUCLEOTIDE SEQUENCE [LARGE SCALE GENOMIC DNA]</scope>
    <source>
        <strain evidence="2 3">NBRC 15515</strain>
    </source>
</reference>
<proteinExistence type="predicted"/>
<dbReference type="Proteomes" id="UP000316612">
    <property type="component" value="Unassembled WGS sequence"/>
</dbReference>
<dbReference type="EMBL" id="BJNY01000001">
    <property type="protein sequence ID" value="GED04516.1"/>
    <property type="molecule type" value="Genomic_DNA"/>
</dbReference>
<organism evidence="2 3">
    <name type="scientific">Glutamicibacter uratoxydans</name>
    <name type="common">Arthrobacter uratoxydans</name>
    <dbReference type="NCBI Taxonomy" id="43667"/>
    <lineage>
        <taxon>Bacteria</taxon>
        <taxon>Bacillati</taxon>
        <taxon>Actinomycetota</taxon>
        <taxon>Actinomycetes</taxon>
        <taxon>Micrococcales</taxon>
        <taxon>Micrococcaceae</taxon>
        <taxon>Glutamicibacter</taxon>
    </lineage>
</organism>
<evidence type="ECO:0000313" key="3">
    <source>
        <dbReference type="Proteomes" id="UP000316612"/>
    </source>
</evidence>
<comment type="caution">
    <text evidence="2">The sequence shown here is derived from an EMBL/GenBank/DDBJ whole genome shotgun (WGS) entry which is preliminary data.</text>
</comment>
<gene>
    <name evidence="2" type="ORF">AUR04nite_00480</name>
</gene>
<evidence type="ECO:0000256" key="1">
    <source>
        <dbReference type="SAM" id="MobiDB-lite"/>
    </source>
</evidence>
<feature type="compositionally biased region" description="Basic and acidic residues" evidence="1">
    <location>
        <begin position="1"/>
        <end position="10"/>
    </location>
</feature>
<keyword evidence="3" id="KW-1185">Reference proteome</keyword>
<feature type="region of interest" description="Disordered" evidence="1">
    <location>
        <begin position="1"/>
        <end position="40"/>
    </location>
</feature>
<evidence type="ECO:0008006" key="4">
    <source>
        <dbReference type="Google" id="ProtNLM"/>
    </source>
</evidence>
<feature type="region of interest" description="Disordered" evidence="1">
    <location>
        <begin position="140"/>
        <end position="174"/>
    </location>
</feature>
<dbReference type="AlphaFoldDB" id="A0A4Y4DHK8"/>
<accession>A0A4Y4DHK8</accession>
<name>A0A4Y4DHK8_GLUUR</name>
<sequence>MAEEANKVEGQEPAPTNDPTPTEPEKAKGDDLFEGIPADHPVRKVVSDLRGENASKRQAIHERDASLAEMTSRLEAAKTPEEFNKLVEDHAKAIAEKDLEITRKDVAREFGLPAKVESALSGKDLESLRTEAQEWQELFGKRKPAPLAPSGGRTPAEPVGDAQAMADDIRARRR</sequence>
<dbReference type="RefSeq" id="WP_141360756.1">
    <property type="nucleotide sequence ID" value="NZ_BAAAJL010000007.1"/>
</dbReference>